<name>A0A154PD50_DUFNO</name>
<feature type="compositionally biased region" description="Pro residues" evidence="1">
    <location>
        <begin position="83"/>
        <end position="94"/>
    </location>
</feature>
<reference evidence="2 3" key="1">
    <citation type="submission" date="2015-07" db="EMBL/GenBank/DDBJ databases">
        <title>The genome of Dufourea novaeangliae.</title>
        <authorList>
            <person name="Pan H."/>
            <person name="Kapheim K."/>
        </authorList>
    </citation>
    <scope>NUCLEOTIDE SEQUENCE [LARGE SCALE GENOMIC DNA]</scope>
    <source>
        <strain evidence="2">0120121106</strain>
        <tissue evidence="2">Whole body</tissue>
    </source>
</reference>
<evidence type="ECO:0000313" key="2">
    <source>
        <dbReference type="EMBL" id="KZC09825.1"/>
    </source>
</evidence>
<feature type="non-terminal residue" evidence="2">
    <location>
        <position position="1"/>
    </location>
</feature>
<feature type="region of interest" description="Disordered" evidence="1">
    <location>
        <begin position="71"/>
        <end position="102"/>
    </location>
</feature>
<evidence type="ECO:0000313" key="3">
    <source>
        <dbReference type="Proteomes" id="UP000076502"/>
    </source>
</evidence>
<dbReference type="EMBL" id="KQ434878">
    <property type="protein sequence ID" value="KZC09825.1"/>
    <property type="molecule type" value="Genomic_DNA"/>
</dbReference>
<dbReference type="AlphaFoldDB" id="A0A154PD50"/>
<accession>A0A154PD50</accession>
<proteinExistence type="predicted"/>
<protein>
    <submittedName>
        <fullName evidence="2">Uncharacterized protein</fullName>
    </submittedName>
</protein>
<evidence type="ECO:0000256" key="1">
    <source>
        <dbReference type="SAM" id="MobiDB-lite"/>
    </source>
</evidence>
<keyword evidence="3" id="KW-1185">Reference proteome</keyword>
<gene>
    <name evidence="2" type="ORF">WN55_00471</name>
</gene>
<dbReference type="Proteomes" id="UP000076502">
    <property type="component" value="Unassembled WGS sequence"/>
</dbReference>
<organism evidence="2 3">
    <name type="scientific">Dufourea novaeangliae</name>
    <name type="common">Sweat bee</name>
    <dbReference type="NCBI Taxonomy" id="178035"/>
    <lineage>
        <taxon>Eukaryota</taxon>
        <taxon>Metazoa</taxon>
        <taxon>Ecdysozoa</taxon>
        <taxon>Arthropoda</taxon>
        <taxon>Hexapoda</taxon>
        <taxon>Insecta</taxon>
        <taxon>Pterygota</taxon>
        <taxon>Neoptera</taxon>
        <taxon>Endopterygota</taxon>
        <taxon>Hymenoptera</taxon>
        <taxon>Apocrita</taxon>
        <taxon>Aculeata</taxon>
        <taxon>Apoidea</taxon>
        <taxon>Anthophila</taxon>
        <taxon>Halictidae</taxon>
        <taxon>Rophitinae</taxon>
        <taxon>Dufourea</taxon>
    </lineage>
</organism>
<sequence length="115" mass="13453">PIHGNKILLVQEPFELLGIDFLDDRLRVLVTALAPRLVRFRPRDGVHGAQEGAYHRQYTEKDDRRLRVSHWHRWPAGTSSTPPSSPPAPPPPAEPYRRNVVRHRHRRTDWHTGYF</sequence>